<feature type="compositionally biased region" description="Basic and acidic residues" evidence="1">
    <location>
        <begin position="678"/>
        <end position="689"/>
    </location>
</feature>
<feature type="compositionally biased region" description="Basic and acidic residues" evidence="1">
    <location>
        <begin position="636"/>
        <end position="666"/>
    </location>
</feature>
<keyword evidence="2" id="KW-1133">Transmembrane helix</keyword>
<feature type="compositionally biased region" description="Basic and acidic residues" evidence="1">
    <location>
        <begin position="757"/>
        <end position="784"/>
    </location>
</feature>
<evidence type="ECO:0000313" key="4">
    <source>
        <dbReference type="Proteomes" id="UP001498421"/>
    </source>
</evidence>
<feature type="compositionally biased region" description="Acidic residues" evidence="1">
    <location>
        <begin position="528"/>
        <end position="537"/>
    </location>
</feature>
<keyword evidence="2" id="KW-0812">Transmembrane</keyword>
<accession>A0ABR1I8V6</accession>
<feature type="region of interest" description="Disordered" evidence="1">
    <location>
        <begin position="521"/>
        <end position="870"/>
    </location>
</feature>
<protein>
    <submittedName>
        <fullName evidence="3">Uncharacterized protein</fullName>
    </submittedName>
</protein>
<dbReference type="Proteomes" id="UP001498421">
    <property type="component" value="Unassembled WGS sequence"/>
</dbReference>
<feature type="compositionally biased region" description="Basic and acidic residues" evidence="1">
    <location>
        <begin position="702"/>
        <end position="729"/>
    </location>
</feature>
<keyword evidence="4" id="KW-1185">Reference proteome</keyword>
<feature type="compositionally biased region" description="Basic and acidic residues" evidence="1">
    <location>
        <begin position="792"/>
        <end position="830"/>
    </location>
</feature>
<dbReference type="PANTHER" id="PTHR36587:SF2">
    <property type="entry name" value="EXPRESSION SITE-ASSOCIATED GENE 3 (ESAG3)-LIKE PROTEIN"/>
    <property type="match status" value="1"/>
</dbReference>
<feature type="compositionally biased region" description="Basic and acidic residues" evidence="1">
    <location>
        <begin position="545"/>
        <end position="628"/>
    </location>
</feature>
<gene>
    <name evidence="3" type="ORF">QQZ08_003532</name>
</gene>
<comment type="caution">
    <text evidence="3">The sequence shown here is derived from an EMBL/GenBank/DDBJ whole genome shotgun (WGS) entry which is preliminary data.</text>
</comment>
<name>A0ABR1I8V6_9HYPO</name>
<feature type="compositionally biased region" description="Basic and acidic residues" evidence="1">
    <location>
        <begin position="840"/>
        <end position="856"/>
    </location>
</feature>
<evidence type="ECO:0000313" key="3">
    <source>
        <dbReference type="EMBL" id="KAK7429910.1"/>
    </source>
</evidence>
<proteinExistence type="predicted"/>
<reference evidence="3 4" key="1">
    <citation type="journal article" date="2025" name="Microbiol. Resour. Announc.">
        <title>Draft genome sequences for Neonectria magnoliae and Neonectria punicea, canker pathogens of Liriodendron tulipifera and Acer saccharum in West Virginia.</title>
        <authorList>
            <person name="Petronek H.M."/>
            <person name="Kasson M.T."/>
            <person name="Metheny A.M."/>
            <person name="Stauder C.M."/>
            <person name="Lovett B."/>
            <person name="Lynch S.C."/>
            <person name="Garnas J.R."/>
            <person name="Kasson L.R."/>
            <person name="Stajich J.E."/>
        </authorList>
    </citation>
    <scope>NUCLEOTIDE SEQUENCE [LARGE SCALE GENOMIC DNA]</scope>
    <source>
        <strain evidence="3 4">NRRL 64651</strain>
    </source>
</reference>
<dbReference type="CDD" id="cd22997">
    <property type="entry name" value="GT_LH"/>
    <property type="match status" value="1"/>
</dbReference>
<feature type="transmembrane region" description="Helical" evidence="2">
    <location>
        <begin position="12"/>
        <end position="31"/>
    </location>
</feature>
<dbReference type="EMBL" id="JAZAVK010000024">
    <property type="protein sequence ID" value="KAK7429910.1"/>
    <property type="molecule type" value="Genomic_DNA"/>
</dbReference>
<evidence type="ECO:0000256" key="1">
    <source>
        <dbReference type="SAM" id="MobiDB-lite"/>
    </source>
</evidence>
<feature type="compositionally biased region" description="Low complexity" evidence="1">
    <location>
        <begin position="859"/>
        <end position="870"/>
    </location>
</feature>
<evidence type="ECO:0000256" key="2">
    <source>
        <dbReference type="SAM" id="Phobius"/>
    </source>
</evidence>
<keyword evidence="2" id="KW-0472">Membrane</keyword>
<dbReference type="PANTHER" id="PTHR36587">
    <property type="entry name" value="EXPRESSION SITE-ASSOCIATED GENE 3 (ESAG3)-LIKE PROTEIN"/>
    <property type="match status" value="1"/>
</dbReference>
<organism evidence="3 4">
    <name type="scientific">Neonectria magnoliae</name>
    <dbReference type="NCBI Taxonomy" id="2732573"/>
    <lineage>
        <taxon>Eukaryota</taxon>
        <taxon>Fungi</taxon>
        <taxon>Dikarya</taxon>
        <taxon>Ascomycota</taxon>
        <taxon>Pezizomycotina</taxon>
        <taxon>Sordariomycetes</taxon>
        <taxon>Hypocreomycetidae</taxon>
        <taxon>Hypocreales</taxon>
        <taxon>Nectriaceae</taxon>
        <taxon>Neonectria</taxon>
    </lineage>
</organism>
<sequence length="870" mass="97351">MLAKIRWRPSTFIFGAFLLSTIILGLLISPLRPSTSFQAPWATDTADVSLGDVAPKAPPAKRGYHLLMPATQSGISLCKTLLTMAILGYPKPHIVGWGDEDDHAGLKGGGSHYAKISRGLEYVMDETRRQDPTFDDDLIILFDAYDIWFQLPWETLVARYDAAIAEENERVAHRMGRAAIIENITSSVIFAGGKRCCPNQRQSVACYPIPDSPLPDDLHGGATDTVMGRTAWSSFRTRYLIGGYLIGPIGKVRPLLQRAQAKMDECMSRRGAWYDGIRDGSDGTVNFCYRGSDQSIWAEVLGEQEFHREVMRRRHRKHIDDVLDAIIPNLAGSKPPPTNVMGTVVDDLLNPSFQHQEWDPGYLPNKPYEYGMAIDYWSLLGHQTVNSVADVRYIRNNISFEEQVGPLHMFDCKAKPANVDVLLQEGLLNLVPGEDWRTLSMYTEICLGIVPVMIHHNFPDKSQIKKQWHKTWWFGHARRLFENRFDEGLPMLVEGIPSDKGDTLMWADLCPVEYESELFRDVTKEEEAAGAEEEDGDVGAWYKNADSKQGDKIEDGKEEVGKKGGEKKGGDKKQSEKEGDKGSDTKEGDKKEGDKKEGDKKEGDKKETDKEEGAKLEDEKKEDDKNQGEGDNNEGNSHHDESSAKDAKTEDPPKEEPPIDESHHEEEDSQTDQSPTEDPPKDQIHHDEENVQNDESPADSSHPLEDLQEDEHATENTHHEPEKGKENKSSEGNLPQDDHAADDLPQDGGLQEDEQTMDEHHDDDGQEDKPLVEDPAKDESHHDDEDAPLANEPHHDDQFAEADHIVDGSDHEEHSQQDAHAAEKSHHDEDSQQDESVEADGQHEEAPKEDAPKEDAPGQDSQSDSQSGNP</sequence>